<organism evidence="1 2">
    <name type="scientific">Deinococcus ruber</name>
    <dbReference type="NCBI Taxonomy" id="1848197"/>
    <lineage>
        <taxon>Bacteria</taxon>
        <taxon>Thermotogati</taxon>
        <taxon>Deinococcota</taxon>
        <taxon>Deinococci</taxon>
        <taxon>Deinococcales</taxon>
        <taxon>Deinococcaceae</taxon>
        <taxon>Deinococcus</taxon>
    </lineage>
</organism>
<name>A0A918CF07_9DEIO</name>
<evidence type="ECO:0008006" key="3">
    <source>
        <dbReference type="Google" id="ProtNLM"/>
    </source>
</evidence>
<dbReference type="RefSeq" id="WP_229776162.1">
    <property type="nucleotide sequence ID" value="NZ_BMQL01000023.1"/>
</dbReference>
<sequence length="61" mass="7095">MTAFTESRRHHKIKANHLDRLAIVYVRQSTLAQLQDHQESTRLQYALVHHTTDLGWVPTAC</sequence>
<dbReference type="EMBL" id="BMQL01000023">
    <property type="protein sequence ID" value="GGR19656.1"/>
    <property type="molecule type" value="Genomic_DNA"/>
</dbReference>
<proteinExistence type="predicted"/>
<evidence type="ECO:0000313" key="1">
    <source>
        <dbReference type="EMBL" id="GGR19656.1"/>
    </source>
</evidence>
<evidence type="ECO:0000313" key="2">
    <source>
        <dbReference type="Proteomes" id="UP000603865"/>
    </source>
</evidence>
<keyword evidence="2" id="KW-1185">Reference proteome</keyword>
<comment type="caution">
    <text evidence="1">The sequence shown here is derived from an EMBL/GenBank/DDBJ whole genome shotgun (WGS) entry which is preliminary data.</text>
</comment>
<protein>
    <recommendedName>
        <fullName evidence="3">Resolvase/invertase-type recombinase catalytic domain-containing protein</fullName>
    </recommendedName>
</protein>
<gene>
    <name evidence="1" type="ORF">GCM10008957_35200</name>
</gene>
<reference evidence="1" key="2">
    <citation type="submission" date="2020-09" db="EMBL/GenBank/DDBJ databases">
        <authorList>
            <person name="Sun Q."/>
            <person name="Ohkuma M."/>
        </authorList>
    </citation>
    <scope>NUCLEOTIDE SEQUENCE</scope>
    <source>
        <strain evidence="1">JCM 31311</strain>
    </source>
</reference>
<reference evidence="1" key="1">
    <citation type="journal article" date="2014" name="Int. J. Syst. Evol. Microbiol.">
        <title>Complete genome sequence of Corynebacterium casei LMG S-19264T (=DSM 44701T), isolated from a smear-ripened cheese.</title>
        <authorList>
            <consortium name="US DOE Joint Genome Institute (JGI-PGF)"/>
            <person name="Walter F."/>
            <person name="Albersmeier A."/>
            <person name="Kalinowski J."/>
            <person name="Ruckert C."/>
        </authorList>
    </citation>
    <scope>NUCLEOTIDE SEQUENCE</scope>
    <source>
        <strain evidence="1">JCM 31311</strain>
    </source>
</reference>
<dbReference type="Proteomes" id="UP000603865">
    <property type="component" value="Unassembled WGS sequence"/>
</dbReference>
<dbReference type="AlphaFoldDB" id="A0A918CF07"/>
<accession>A0A918CF07</accession>